<gene>
    <name evidence="2" type="ORF">C8N29_11286</name>
</gene>
<dbReference type="Pfam" id="PF11231">
    <property type="entry name" value="DUF3034"/>
    <property type="match status" value="1"/>
</dbReference>
<keyword evidence="3" id="KW-1185">Reference proteome</keyword>
<accession>A0A2T5IWW8</accession>
<protein>
    <recommendedName>
        <fullName evidence="4">DUF3034 family protein</fullName>
    </recommendedName>
</protein>
<evidence type="ECO:0000313" key="3">
    <source>
        <dbReference type="Proteomes" id="UP000244223"/>
    </source>
</evidence>
<organism evidence="2 3">
    <name type="scientific">Agitococcus lubricus</name>
    <dbReference type="NCBI Taxonomy" id="1077255"/>
    <lineage>
        <taxon>Bacteria</taxon>
        <taxon>Pseudomonadati</taxon>
        <taxon>Pseudomonadota</taxon>
        <taxon>Gammaproteobacteria</taxon>
        <taxon>Moraxellales</taxon>
        <taxon>Moraxellaceae</taxon>
        <taxon>Agitococcus</taxon>
    </lineage>
</organism>
<reference evidence="2 3" key="1">
    <citation type="submission" date="2018-04" db="EMBL/GenBank/DDBJ databases">
        <title>Genomic Encyclopedia of Archaeal and Bacterial Type Strains, Phase II (KMG-II): from individual species to whole genera.</title>
        <authorList>
            <person name="Goeker M."/>
        </authorList>
    </citation>
    <scope>NUCLEOTIDE SEQUENCE [LARGE SCALE GENOMIC DNA]</scope>
    <source>
        <strain evidence="2 3">DSM 5822</strain>
    </source>
</reference>
<feature type="chain" id="PRO_5015736277" description="DUF3034 family protein" evidence="1">
    <location>
        <begin position="24"/>
        <end position="321"/>
    </location>
</feature>
<dbReference type="InterPro" id="IPR021393">
    <property type="entry name" value="DUF3034"/>
</dbReference>
<comment type="caution">
    <text evidence="2">The sequence shown here is derived from an EMBL/GenBank/DDBJ whole genome shotgun (WGS) entry which is preliminary data.</text>
</comment>
<dbReference type="EMBL" id="QAON01000012">
    <property type="protein sequence ID" value="PTQ88441.1"/>
    <property type="molecule type" value="Genomic_DNA"/>
</dbReference>
<name>A0A2T5IWW8_9GAMM</name>
<dbReference type="RefSeq" id="WP_107866321.1">
    <property type="nucleotide sequence ID" value="NZ_QAON01000012.1"/>
</dbReference>
<sequence length="321" mass="34312">MLTMTRLTAMSCLILCYSHTSIASPVSAPSYLFGGSKLLLTGGVSQIEGSAGGGLTPWAVIGGAGTQDQLGAAAFYTRVNVNDYHLDSYGALFGLYDRLELSISQQRFDTGAPGVAVRGLLGVSTDDAFALQQTIYGLKLRVMGDAILDQDRWLPQISVGMQHKETNSTTETVAKAVGADSGKGTDIYLSATKLYLAQSILTNLTLRATKANQFGLLGFGGDKNNRYQMQVEGSIAYLLRNNLAIGAEFRTKPDNLGFSLSGQRVLAEEDAFDVFMAYALSKNNAITLAYVDLGQIVSYASTAVGGSKTQRGFYLSTQYSF</sequence>
<dbReference type="OrthoDB" id="9126735at2"/>
<evidence type="ECO:0000256" key="1">
    <source>
        <dbReference type="SAM" id="SignalP"/>
    </source>
</evidence>
<dbReference type="Proteomes" id="UP000244223">
    <property type="component" value="Unassembled WGS sequence"/>
</dbReference>
<proteinExistence type="predicted"/>
<keyword evidence="1" id="KW-0732">Signal</keyword>
<evidence type="ECO:0000313" key="2">
    <source>
        <dbReference type="EMBL" id="PTQ88441.1"/>
    </source>
</evidence>
<evidence type="ECO:0008006" key="4">
    <source>
        <dbReference type="Google" id="ProtNLM"/>
    </source>
</evidence>
<dbReference type="AlphaFoldDB" id="A0A2T5IWW8"/>
<feature type="signal peptide" evidence="1">
    <location>
        <begin position="1"/>
        <end position="23"/>
    </location>
</feature>